<sequence>MEQEKKRIEYTNGEIVVVWQPHLCIHAGVCVKMLPEVYRPSERPWVKLENSTTDKIIAQVEKCPSGALSYRKA</sequence>
<comment type="caution">
    <text evidence="3">The sequence shown here is derived from an EMBL/GenBank/DDBJ whole genome shotgun (WGS) entry which is preliminary data.</text>
</comment>
<dbReference type="Gene3D" id="3.30.70.20">
    <property type="match status" value="1"/>
</dbReference>
<accession>A0A1Y3QW87</accession>
<dbReference type="Pfam" id="PF06902">
    <property type="entry name" value="Fer4_19"/>
    <property type="match status" value="1"/>
</dbReference>
<evidence type="ECO:0000313" key="3">
    <source>
        <dbReference type="EMBL" id="OUN02657.1"/>
    </source>
</evidence>
<gene>
    <name evidence="3" type="ORF">B5G41_11480</name>
    <name evidence="2" type="ORF">F2Y10_11520</name>
</gene>
<name>A0A1Y3QW87_9BACT</name>
<reference evidence="2 5" key="3">
    <citation type="journal article" date="2019" name="Nat. Med.">
        <title>A library of human gut bacterial isolates paired with longitudinal multiomics data enables mechanistic microbiome research.</title>
        <authorList>
            <person name="Poyet M."/>
            <person name="Groussin M."/>
            <person name="Gibbons S.M."/>
            <person name="Avila-Pacheco J."/>
            <person name="Jiang X."/>
            <person name="Kearney S.M."/>
            <person name="Perrotta A.R."/>
            <person name="Berdy B."/>
            <person name="Zhao S."/>
            <person name="Lieberman T.D."/>
            <person name="Swanson P.K."/>
            <person name="Smith M."/>
            <person name="Roesemann S."/>
            <person name="Alexander J.E."/>
            <person name="Rich S.A."/>
            <person name="Livny J."/>
            <person name="Vlamakis H."/>
            <person name="Clish C."/>
            <person name="Bullock K."/>
            <person name="Deik A."/>
            <person name="Scott J."/>
            <person name="Pierce K.A."/>
            <person name="Xavier R.J."/>
            <person name="Alm E.J."/>
        </authorList>
    </citation>
    <scope>NUCLEOTIDE SEQUENCE [LARGE SCALE GENOMIC DNA]</scope>
    <source>
        <strain evidence="2 5">BIOML-A266</strain>
    </source>
</reference>
<feature type="domain" description="Divergent 4Fe-4S mono-cluster" evidence="1">
    <location>
        <begin position="10"/>
        <end position="72"/>
    </location>
</feature>
<dbReference type="AlphaFoldDB" id="A0A1Y3QW87"/>
<organism evidence="3 4">
    <name type="scientific">Alistipes onderdonkii</name>
    <dbReference type="NCBI Taxonomy" id="328813"/>
    <lineage>
        <taxon>Bacteria</taxon>
        <taxon>Pseudomonadati</taxon>
        <taxon>Bacteroidota</taxon>
        <taxon>Bacteroidia</taxon>
        <taxon>Bacteroidales</taxon>
        <taxon>Rikenellaceae</taxon>
        <taxon>Alistipes</taxon>
    </lineage>
</organism>
<evidence type="ECO:0000313" key="2">
    <source>
        <dbReference type="EMBL" id="KAA2377283.1"/>
    </source>
</evidence>
<reference evidence="4" key="1">
    <citation type="submission" date="2017-04" db="EMBL/GenBank/DDBJ databases">
        <title>Function of individual gut microbiota members based on whole genome sequencing of pure cultures obtained from chicken caecum.</title>
        <authorList>
            <person name="Medvecky M."/>
            <person name="Cejkova D."/>
            <person name="Polansky O."/>
            <person name="Karasova D."/>
            <person name="Kubasova T."/>
            <person name="Cizek A."/>
            <person name="Rychlik I."/>
        </authorList>
    </citation>
    <scope>NUCLEOTIDE SEQUENCE [LARGE SCALE GENOMIC DNA]</scope>
    <source>
        <strain evidence="4">An90</strain>
    </source>
</reference>
<proteinExistence type="predicted"/>
<dbReference type="Proteomes" id="UP000195772">
    <property type="component" value="Unassembled WGS sequence"/>
</dbReference>
<dbReference type="OrthoDB" id="9795032at2"/>
<evidence type="ECO:0000313" key="4">
    <source>
        <dbReference type="Proteomes" id="UP000195772"/>
    </source>
</evidence>
<protein>
    <submittedName>
        <fullName evidence="3">(4Fe-4S)-binding protein</fullName>
    </submittedName>
</protein>
<reference evidence="3" key="2">
    <citation type="journal article" date="2018" name="BMC Genomics">
        <title>Whole genome sequencing and function prediction of 133 gut anaerobes isolated from chicken caecum in pure cultures.</title>
        <authorList>
            <person name="Medvecky M."/>
            <person name="Cejkova D."/>
            <person name="Polansky O."/>
            <person name="Karasova D."/>
            <person name="Kubasova T."/>
            <person name="Cizek A."/>
            <person name="Rychlik I."/>
        </authorList>
    </citation>
    <scope>NUCLEOTIDE SEQUENCE</scope>
    <source>
        <strain evidence="3">An90</strain>
    </source>
</reference>
<dbReference type="InterPro" id="IPR010693">
    <property type="entry name" value="Divergent_4Fe-4S_mono-cluster"/>
</dbReference>
<dbReference type="SUPFAM" id="SSF54862">
    <property type="entry name" value="4Fe-4S ferredoxins"/>
    <property type="match status" value="1"/>
</dbReference>
<dbReference type="RefSeq" id="WP_026318608.1">
    <property type="nucleotide sequence ID" value="NZ_AP025562.1"/>
</dbReference>
<dbReference type="EMBL" id="VVXH01000011">
    <property type="protein sequence ID" value="KAA2377283.1"/>
    <property type="molecule type" value="Genomic_DNA"/>
</dbReference>
<dbReference type="EMBL" id="NFHB01000007">
    <property type="protein sequence ID" value="OUN02657.1"/>
    <property type="molecule type" value="Genomic_DNA"/>
</dbReference>
<evidence type="ECO:0000313" key="5">
    <source>
        <dbReference type="Proteomes" id="UP000322940"/>
    </source>
</evidence>
<dbReference type="eggNOG" id="COG3592">
    <property type="taxonomic scope" value="Bacteria"/>
</dbReference>
<dbReference type="Proteomes" id="UP000322940">
    <property type="component" value="Unassembled WGS sequence"/>
</dbReference>
<evidence type="ECO:0000259" key="1">
    <source>
        <dbReference type="Pfam" id="PF06902"/>
    </source>
</evidence>